<gene>
    <name evidence="2" type="ORF">GCM10017655_30780</name>
</gene>
<proteinExistence type="predicted"/>
<evidence type="ECO:0000313" key="2">
    <source>
        <dbReference type="EMBL" id="GLK90016.1"/>
    </source>
</evidence>
<sequence>MPNPKARMEELNQKRATRPTTIAITQQAEVTLKLPTWPGGVRGVPNAVLRSALFGVSRDQIRPYLDHVAIPSLKGYAIEYSGPRLDQCDLDVWETVLHLAQSEAHGRKVEVDVSEILQLLGLTDTGPNRKNLKSRLNRLGSTSLSIQAERFRYEGSLIDEVHCDLLPQKYEVRLNSELPRLFACDLYTRVQWNVRKELQGKPLAQWLHGFYATHAKPLPLKVETIQRLCGSETAELSKFTQLLRRALNRLVTASEVHDQQFSYELKGERLFVMRKPSASQHRHLKRKKDTVPAGSRTVTTR</sequence>
<protein>
    <recommendedName>
        <fullName evidence="4">TrfA protein</fullName>
    </recommendedName>
</protein>
<evidence type="ECO:0008006" key="4">
    <source>
        <dbReference type="Google" id="ProtNLM"/>
    </source>
</evidence>
<dbReference type="RefSeq" id="WP_373877870.1">
    <property type="nucleotide sequence ID" value="NZ_BSFN01000008.1"/>
</dbReference>
<reference evidence="2" key="2">
    <citation type="submission" date="2023-01" db="EMBL/GenBank/DDBJ databases">
        <authorList>
            <person name="Sun Q."/>
            <person name="Evtushenko L."/>
        </authorList>
    </citation>
    <scope>NUCLEOTIDE SEQUENCE</scope>
    <source>
        <strain evidence="2">VKM B-2935</strain>
    </source>
</reference>
<dbReference type="AlphaFoldDB" id="A0A9W6K5U5"/>
<evidence type="ECO:0000256" key="1">
    <source>
        <dbReference type="SAM" id="MobiDB-lite"/>
    </source>
</evidence>
<dbReference type="Pfam" id="PF07042">
    <property type="entry name" value="TrfA"/>
    <property type="match status" value="1"/>
</dbReference>
<feature type="region of interest" description="Disordered" evidence="1">
    <location>
        <begin position="276"/>
        <end position="301"/>
    </location>
</feature>
<accession>A0A9W6K5U5</accession>
<dbReference type="Proteomes" id="UP001143328">
    <property type="component" value="Unassembled WGS sequence"/>
</dbReference>
<dbReference type="InterPro" id="IPR010751">
    <property type="entry name" value="TrfA"/>
</dbReference>
<evidence type="ECO:0000313" key="3">
    <source>
        <dbReference type="Proteomes" id="UP001143328"/>
    </source>
</evidence>
<reference evidence="2" key="1">
    <citation type="journal article" date="2014" name="Int. J. Syst. Evol. Microbiol.">
        <title>Complete genome sequence of Corynebacterium casei LMG S-19264T (=DSM 44701T), isolated from a smear-ripened cheese.</title>
        <authorList>
            <consortium name="US DOE Joint Genome Institute (JGI-PGF)"/>
            <person name="Walter F."/>
            <person name="Albersmeier A."/>
            <person name="Kalinowski J."/>
            <person name="Ruckert C."/>
        </authorList>
    </citation>
    <scope>NUCLEOTIDE SEQUENCE</scope>
    <source>
        <strain evidence="2">VKM B-2935</strain>
    </source>
</reference>
<keyword evidence="3" id="KW-1185">Reference proteome</keyword>
<organism evidence="2 3">
    <name type="scientific">Pseudomonas turukhanskensis</name>
    <dbReference type="NCBI Taxonomy" id="1806536"/>
    <lineage>
        <taxon>Bacteria</taxon>
        <taxon>Pseudomonadati</taxon>
        <taxon>Pseudomonadota</taxon>
        <taxon>Gammaproteobacteria</taxon>
        <taxon>Pseudomonadales</taxon>
        <taxon>Pseudomonadaceae</taxon>
        <taxon>Pseudomonas</taxon>
    </lineage>
</organism>
<dbReference type="EMBL" id="BSFN01000008">
    <property type="protein sequence ID" value="GLK90016.1"/>
    <property type="molecule type" value="Genomic_DNA"/>
</dbReference>
<comment type="caution">
    <text evidence="2">The sequence shown here is derived from an EMBL/GenBank/DDBJ whole genome shotgun (WGS) entry which is preliminary data.</text>
</comment>
<name>A0A9W6K5U5_9PSED</name>